<dbReference type="RefSeq" id="WP_264712956.1">
    <property type="nucleotide sequence ID" value="NZ_JAPDNT010000003.1"/>
</dbReference>
<feature type="region of interest" description="Disordered" evidence="1">
    <location>
        <begin position="210"/>
        <end position="232"/>
    </location>
</feature>
<dbReference type="Proteomes" id="UP001165679">
    <property type="component" value="Unassembled WGS sequence"/>
</dbReference>
<protein>
    <submittedName>
        <fullName evidence="2">Uncharacterized protein</fullName>
    </submittedName>
</protein>
<evidence type="ECO:0000256" key="1">
    <source>
        <dbReference type="SAM" id="MobiDB-lite"/>
    </source>
</evidence>
<gene>
    <name evidence="2" type="ORF">OL599_07015</name>
</gene>
<keyword evidence="3" id="KW-1185">Reference proteome</keyword>
<evidence type="ECO:0000313" key="3">
    <source>
        <dbReference type="Proteomes" id="UP001165679"/>
    </source>
</evidence>
<proteinExistence type="predicted"/>
<sequence length="232" mass="24924">MRAGETPDQEPATRRWRISVYDVVLDGSAPALSDGPHRFFYVRQGGLTLRSADAATVVGENDGAFSSEAVSLEGAGLVWIYEVMPDDVPLIGSSLASLVLSHRTALGADAPQLMRADRIESQSGSATPRHGHRGPGLRRLLYGRLMAEVGDHLQRIDEGQAWFETGRDPVIGTNIHSGPSAFVRVTVLPLELEGGKSSFIPADAAEAAKPRSVSQRLFGERRIQGASRQQAS</sequence>
<reference evidence="2" key="2">
    <citation type="submission" date="2022-10" db="EMBL/GenBank/DDBJ databases">
        <authorList>
            <person name="Trinh H.N."/>
        </authorList>
    </citation>
    <scope>NUCLEOTIDE SEQUENCE</scope>
    <source>
        <strain evidence="2">RN2-1</strain>
    </source>
</reference>
<comment type="caution">
    <text evidence="2">The sequence shown here is derived from an EMBL/GenBank/DDBJ whole genome shotgun (WGS) entry which is preliminary data.</text>
</comment>
<dbReference type="InterPro" id="IPR011051">
    <property type="entry name" value="RmlC_Cupin_sf"/>
</dbReference>
<dbReference type="AlphaFoldDB" id="A0AA41YLU7"/>
<organism evidence="2 3">
    <name type="scientific">Limobrevibacterium gyesilva</name>
    <dbReference type="NCBI Taxonomy" id="2991712"/>
    <lineage>
        <taxon>Bacteria</taxon>
        <taxon>Pseudomonadati</taxon>
        <taxon>Pseudomonadota</taxon>
        <taxon>Alphaproteobacteria</taxon>
        <taxon>Acetobacterales</taxon>
        <taxon>Acetobacteraceae</taxon>
        <taxon>Limobrevibacterium</taxon>
    </lineage>
</organism>
<reference evidence="2" key="1">
    <citation type="submission" date="2022-09" db="EMBL/GenBank/DDBJ databases">
        <title>Rhodovastum sp. nov. RN2-1 isolated from soil in Seongnam, South Korea.</title>
        <authorList>
            <person name="Le N.T."/>
        </authorList>
    </citation>
    <scope>NUCLEOTIDE SEQUENCE</scope>
    <source>
        <strain evidence="2">RN2-1</strain>
    </source>
</reference>
<dbReference type="SUPFAM" id="SSF51182">
    <property type="entry name" value="RmlC-like cupins"/>
    <property type="match status" value="1"/>
</dbReference>
<dbReference type="EMBL" id="JAPDNT010000003">
    <property type="protein sequence ID" value="MCW3474328.1"/>
    <property type="molecule type" value="Genomic_DNA"/>
</dbReference>
<name>A0AA41YLU7_9PROT</name>
<evidence type="ECO:0000313" key="2">
    <source>
        <dbReference type="EMBL" id="MCW3474328.1"/>
    </source>
</evidence>
<accession>A0AA41YLU7</accession>